<comment type="caution">
    <text evidence="1">The sequence shown here is derived from an EMBL/GenBank/DDBJ whole genome shotgun (WGS) entry which is preliminary data.</text>
</comment>
<evidence type="ECO:0000313" key="1">
    <source>
        <dbReference type="EMBL" id="ETY71640.1"/>
    </source>
</evidence>
<sequence length="118" mass="13522">MTIGWIDPTDDVMEDIDGDLDEAGISEAEFKSIFYAWSEYLLIHNAALNPNISWSTRDRAMPFSAEYGVDNDNIFKGQTRGQRSLYEFLKKRFSADEMAHIEHALDHFLETSTKKSPV</sequence>
<proteinExistence type="predicted"/>
<dbReference type="EMBL" id="AZMV01000004">
    <property type="protein sequence ID" value="ETY71640.1"/>
    <property type="molecule type" value="Genomic_DNA"/>
</dbReference>
<keyword evidence="2" id="KW-1185">Reference proteome</keyword>
<dbReference type="STRING" id="1435051.BMOU_1148"/>
<dbReference type="PATRIC" id="fig|1435051.3.peg.1123"/>
<reference evidence="1 2" key="1">
    <citation type="journal article" date="2014" name="Genome Announc.">
        <title>The Genome Sequence of Bifidobacterium moukalabense DSM 27321 Highlights the Close Phylogenetic Relatedness with the Bifidobacterium dentium Taxon.</title>
        <authorList>
            <person name="Lugli G.A."/>
            <person name="Duranti S."/>
            <person name="Milani C."/>
            <person name="Turroni F."/>
            <person name="Viappiani A."/>
            <person name="Mangifesta M."/>
            <person name="van Sinderen D."/>
            <person name="Ventura M."/>
        </authorList>
    </citation>
    <scope>NUCLEOTIDE SEQUENCE [LARGE SCALE GENOMIC DNA]</scope>
    <source>
        <strain evidence="1 2">DSM 27321</strain>
    </source>
</reference>
<dbReference type="Proteomes" id="UP000019155">
    <property type="component" value="Unassembled WGS sequence"/>
</dbReference>
<dbReference type="AlphaFoldDB" id="W4NAF3"/>
<accession>W4NAF3</accession>
<evidence type="ECO:0000313" key="2">
    <source>
        <dbReference type="Proteomes" id="UP000019155"/>
    </source>
</evidence>
<protein>
    <submittedName>
        <fullName evidence="1">Uncharacterized protein</fullName>
    </submittedName>
</protein>
<gene>
    <name evidence="1" type="ORF">BMOU_1148</name>
</gene>
<name>W4NAF3_9BIFI</name>
<organism evidence="1 2">
    <name type="scientific">Bifidobacterium moukalabense DSM 27321</name>
    <dbReference type="NCBI Taxonomy" id="1435051"/>
    <lineage>
        <taxon>Bacteria</taxon>
        <taxon>Bacillati</taxon>
        <taxon>Actinomycetota</taxon>
        <taxon>Actinomycetes</taxon>
        <taxon>Bifidobacteriales</taxon>
        <taxon>Bifidobacteriaceae</taxon>
        <taxon>Bifidobacterium</taxon>
    </lineage>
</organism>